<keyword evidence="2" id="KW-1185">Reference proteome</keyword>
<organism evidence="1 2">
    <name type="scientific">Trifolium medium</name>
    <dbReference type="NCBI Taxonomy" id="97028"/>
    <lineage>
        <taxon>Eukaryota</taxon>
        <taxon>Viridiplantae</taxon>
        <taxon>Streptophyta</taxon>
        <taxon>Embryophyta</taxon>
        <taxon>Tracheophyta</taxon>
        <taxon>Spermatophyta</taxon>
        <taxon>Magnoliopsida</taxon>
        <taxon>eudicotyledons</taxon>
        <taxon>Gunneridae</taxon>
        <taxon>Pentapetalae</taxon>
        <taxon>rosids</taxon>
        <taxon>fabids</taxon>
        <taxon>Fabales</taxon>
        <taxon>Fabaceae</taxon>
        <taxon>Papilionoideae</taxon>
        <taxon>50 kb inversion clade</taxon>
        <taxon>NPAAA clade</taxon>
        <taxon>Hologalegina</taxon>
        <taxon>IRL clade</taxon>
        <taxon>Trifolieae</taxon>
        <taxon>Trifolium</taxon>
    </lineage>
</organism>
<comment type="caution">
    <text evidence="1">The sequence shown here is derived from an EMBL/GenBank/DDBJ whole genome shotgun (WGS) entry which is preliminary data.</text>
</comment>
<gene>
    <name evidence="1" type="ORF">A2U01_0030008</name>
</gene>
<reference evidence="1 2" key="1">
    <citation type="journal article" date="2018" name="Front. Plant Sci.">
        <title>Red Clover (Trifolium pratense) and Zigzag Clover (T. medium) - A Picture of Genomic Similarities and Differences.</title>
        <authorList>
            <person name="Dluhosova J."/>
            <person name="Istvanek J."/>
            <person name="Nedelnik J."/>
            <person name="Repkova J."/>
        </authorList>
    </citation>
    <scope>NUCLEOTIDE SEQUENCE [LARGE SCALE GENOMIC DNA]</scope>
    <source>
        <strain evidence="2">cv. 10/8</strain>
        <tissue evidence="1">Leaf</tissue>
    </source>
</reference>
<sequence>SREKFVSLKKNTPEDIVAELEEIAVKNLQVQELCMCT</sequence>
<evidence type="ECO:0000313" key="2">
    <source>
        <dbReference type="Proteomes" id="UP000265520"/>
    </source>
</evidence>
<protein>
    <submittedName>
        <fullName evidence="1">Uncharacterized protein</fullName>
    </submittedName>
</protein>
<accession>A0A392PCA1</accession>
<dbReference type="EMBL" id="LXQA010070818">
    <property type="protein sequence ID" value="MCI08926.1"/>
    <property type="molecule type" value="Genomic_DNA"/>
</dbReference>
<proteinExistence type="predicted"/>
<feature type="non-terminal residue" evidence="1">
    <location>
        <position position="1"/>
    </location>
</feature>
<dbReference type="AlphaFoldDB" id="A0A392PCA1"/>
<name>A0A392PCA1_9FABA</name>
<dbReference type="Proteomes" id="UP000265520">
    <property type="component" value="Unassembled WGS sequence"/>
</dbReference>
<evidence type="ECO:0000313" key="1">
    <source>
        <dbReference type="EMBL" id="MCI08926.1"/>
    </source>
</evidence>